<sequence>MAARQTWVEIGTLASTVRTDNSPSTSLALDWGLVPVHPISLTLLRSRGQSKFIYSYLPPPSEVPFKDKTVTELKHSKADNTSGTRWLFLTMATGRTWVGIETLTL</sequence>
<dbReference type="EMBL" id="CP039354">
    <property type="protein sequence ID" value="QCE12044.1"/>
    <property type="molecule type" value="Genomic_DNA"/>
</dbReference>
<proteinExistence type="predicted"/>
<evidence type="ECO:0000313" key="1">
    <source>
        <dbReference type="EMBL" id="QCE12044.1"/>
    </source>
</evidence>
<protein>
    <submittedName>
        <fullName evidence="1">Uncharacterized protein</fullName>
    </submittedName>
</protein>
<gene>
    <name evidence="1" type="ORF">DEO72_LG10g3284</name>
</gene>
<name>A0A4D6NH86_VIGUN</name>
<accession>A0A4D6NH86</accession>
<evidence type="ECO:0000313" key="2">
    <source>
        <dbReference type="Proteomes" id="UP000501690"/>
    </source>
</evidence>
<keyword evidence="2" id="KW-1185">Reference proteome</keyword>
<organism evidence="1 2">
    <name type="scientific">Vigna unguiculata</name>
    <name type="common">Cowpea</name>
    <dbReference type="NCBI Taxonomy" id="3917"/>
    <lineage>
        <taxon>Eukaryota</taxon>
        <taxon>Viridiplantae</taxon>
        <taxon>Streptophyta</taxon>
        <taxon>Embryophyta</taxon>
        <taxon>Tracheophyta</taxon>
        <taxon>Spermatophyta</taxon>
        <taxon>Magnoliopsida</taxon>
        <taxon>eudicotyledons</taxon>
        <taxon>Gunneridae</taxon>
        <taxon>Pentapetalae</taxon>
        <taxon>rosids</taxon>
        <taxon>fabids</taxon>
        <taxon>Fabales</taxon>
        <taxon>Fabaceae</taxon>
        <taxon>Papilionoideae</taxon>
        <taxon>50 kb inversion clade</taxon>
        <taxon>NPAAA clade</taxon>
        <taxon>indigoferoid/millettioid clade</taxon>
        <taxon>Phaseoleae</taxon>
        <taxon>Vigna</taxon>
    </lineage>
</organism>
<dbReference type="AlphaFoldDB" id="A0A4D6NH86"/>
<reference evidence="1 2" key="1">
    <citation type="submission" date="2019-04" db="EMBL/GenBank/DDBJ databases">
        <title>An improved genome assembly and genetic linkage map for asparagus bean, Vigna unguiculata ssp. sesquipedialis.</title>
        <authorList>
            <person name="Xia Q."/>
            <person name="Zhang R."/>
            <person name="Dong Y."/>
        </authorList>
    </citation>
    <scope>NUCLEOTIDE SEQUENCE [LARGE SCALE GENOMIC DNA]</scope>
    <source>
        <tissue evidence="1">Leaf</tissue>
    </source>
</reference>
<dbReference type="Proteomes" id="UP000501690">
    <property type="component" value="Linkage Group LG10"/>
</dbReference>